<dbReference type="Pfam" id="PF04613">
    <property type="entry name" value="LpxD"/>
    <property type="match status" value="1"/>
</dbReference>
<dbReference type="InterPro" id="IPR011004">
    <property type="entry name" value="Trimer_LpxA-like_sf"/>
</dbReference>
<dbReference type="GO" id="GO:0009245">
    <property type="term" value="P:lipid A biosynthetic process"/>
    <property type="evidence" value="ECO:0007669"/>
    <property type="project" value="InterPro"/>
</dbReference>
<reference evidence="2" key="1">
    <citation type="submission" date="2018-05" db="EMBL/GenBank/DDBJ databases">
        <authorList>
            <person name="Lanie J.A."/>
            <person name="Ng W.-L."/>
            <person name="Kazmierczak K.M."/>
            <person name="Andrzejewski T.M."/>
            <person name="Davidsen T.M."/>
            <person name="Wayne K.J."/>
            <person name="Tettelin H."/>
            <person name="Glass J.I."/>
            <person name="Rusch D."/>
            <person name="Podicherti R."/>
            <person name="Tsui H.-C.T."/>
            <person name="Winkler M.E."/>
        </authorList>
    </citation>
    <scope>NUCLEOTIDE SEQUENCE</scope>
</reference>
<proteinExistence type="predicted"/>
<dbReference type="SUPFAM" id="SSF51161">
    <property type="entry name" value="Trimeric LpxA-like enzymes"/>
    <property type="match status" value="1"/>
</dbReference>
<evidence type="ECO:0000259" key="1">
    <source>
        <dbReference type="Pfam" id="PF04613"/>
    </source>
</evidence>
<name>A0A382KKI2_9ZZZZ</name>
<feature type="domain" description="UDP-3-O-[3-hydroxymyristoyl] glucosamine N-acyltransferase non-repeat region" evidence="1">
    <location>
        <begin position="23"/>
        <end position="85"/>
    </location>
</feature>
<dbReference type="Gene3D" id="2.160.10.10">
    <property type="entry name" value="Hexapeptide repeat proteins"/>
    <property type="match status" value="1"/>
</dbReference>
<protein>
    <recommendedName>
        <fullName evidence="1">UDP-3-O-[3-hydroxymyristoyl] glucosamine N-acyltransferase non-repeat region domain-containing protein</fullName>
    </recommendedName>
</protein>
<dbReference type="InterPro" id="IPR020573">
    <property type="entry name" value="UDP_GlcNAc_AcTrfase_non-rep"/>
</dbReference>
<dbReference type="Gene3D" id="3.40.1390.10">
    <property type="entry name" value="MurE/MurF, N-terminal domain"/>
    <property type="match status" value="1"/>
</dbReference>
<organism evidence="2">
    <name type="scientific">marine metagenome</name>
    <dbReference type="NCBI Taxonomy" id="408172"/>
    <lineage>
        <taxon>unclassified sequences</taxon>
        <taxon>metagenomes</taxon>
        <taxon>ecological metagenomes</taxon>
    </lineage>
</organism>
<evidence type="ECO:0000313" key="2">
    <source>
        <dbReference type="EMBL" id="SVC25394.1"/>
    </source>
</evidence>
<dbReference type="InterPro" id="IPR050179">
    <property type="entry name" value="Trans_hexapeptide_repeat"/>
</dbReference>
<dbReference type="Pfam" id="PF00132">
    <property type="entry name" value="Hexapep"/>
    <property type="match status" value="2"/>
</dbReference>
<feature type="non-terminal residue" evidence="2">
    <location>
        <position position="168"/>
    </location>
</feature>
<sequence length="168" mass="18202">MELSKISGCKIRQCTNTSKIFKNIATLTEATKNDISFFDNRSYFLHYKKSKAGACVVRPEDVGSAPRNMALLVTSSPYSAYALITDAFYPNQPIKDAIHPSAVVHPKAKVGKNCYIAPHVVISKKAKIGRSCFIESGTYIGPSVIIGNNCYIGAASTITYCVVGDDVI</sequence>
<accession>A0A382KKI2</accession>
<gene>
    <name evidence="2" type="ORF">METZ01_LOCUS278248</name>
</gene>
<dbReference type="EMBL" id="UINC01081492">
    <property type="protein sequence ID" value="SVC25394.1"/>
    <property type="molecule type" value="Genomic_DNA"/>
</dbReference>
<dbReference type="PANTHER" id="PTHR43300">
    <property type="entry name" value="ACETYLTRANSFERASE"/>
    <property type="match status" value="1"/>
</dbReference>
<dbReference type="InterPro" id="IPR001451">
    <property type="entry name" value="Hexapep"/>
</dbReference>
<dbReference type="GO" id="GO:0016747">
    <property type="term" value="F:acyltransferase activity, transferring groups other than amino-acyl groups"/>
    <property type="evidence" value="ECO:0007669"/>
    <property type="project" value="InterPro"/>
</dbReference>
<dbReference type="GO" id="GO:0016020">
    <property type="term" value="C:membrane"/>
    <property type="evidence" value="ECO:0007669"/>
    <property type="project" value="GOC"/>
</dbReference>
<dbReference type="AlphaFoldDB" id="A0A382KKI2"/>